<gene>
    <name evidence="2" type="ORF">Zmor_000268</name>
</gene>
<accession>A0AA38IYX3</accession>
<keyword evidence="3" id="KW-1185">Reference proteome</keyword>
<comment type="caution">
    <text evidence="2">The sequence shown here is derived from an EMBL/GenBank/DDBJ whole genome shotgun (WGS) entry which is preliminary data.</text>
</comment>
<feature type="compositionally biased region" description="Pro residues" evidence="1">
    <location>
        <begin position="60"/>
        <end position="69"/>
    </location>
</feature>
<evidence type="ECO:0000256" key="1">
    <source>
        <dbReference type="SAM" id="MobiDB-lite"/>
    </source>
</evidence>
<reference evidence="2" key="1">
    <citation type="journal article" date="2023" name="G3 (Bethesda)">
        <title>Whole genome assemblies of Zophobas morio and Tenebrio molitor.</title>
        <authorList>
            <person name="Kaur S."/>
            <person name="Stinson S.A."/>
            <person name="diCenzo G.C."/>
        </authorList>
    </citation>
    <scope>NUCLEOTIDE SEQUENCE</scope>
    <source>
        <strain evidence="2">QUZm001</strain>
    </source>
</reference>
<evidence type="ECO:0000313" key="3">
    <source>
        <dbReference type="Proteomes" id="UP001168821"/>
    </source>
</evidence>
<proteinExistence type="predicted"/>
<dbReference type="AlphaFoldDB" id="A0AA38IYX3"/>
<sequence length="168" mass="18753">MKGLIITLKTLVKKKDHNHPFSNFLQTKGQKLYPENQDRIYEFTNFNPVLKLVIGEVPRSSPPPAPPKPQLSNTLQQSPAKHSILRIIFKTVKPNSSGNLPRNTISAHLNNPALIKSRFFRHATPNPTNNPFNGTKRQVTTRGKSSIIKTEVTLAKASLPETSICVLI</sequence>
<name>A0AA38IYX3_9CUCU</name>
<protein>
    <submittedName>
        <fullName evidence="2">Uncharacterized protein</fullName>
    </submittedName>
</protein>
<organism evidence="2 3">
    <name type="scientific">Zophobas morio</name>
    <dbReference type="NCBI Taxonomy" id="2755281"/>
    <lineage>
        <taxon>Eukaryota</taxon>
        <taxon>Metazoa</taxon>
        <taxon>Ecdysozoa</taxon>
        <taxon>Arthropoda</taxon>
        <taxon>Hexapoda</taxon>
        <taxon>Insecta</taxon>
        <taxon>Pterygota</taxon>
        <taxon>Neoptera</taxon>
        <taxon>Endopterygota</taxon>
        <taxon>Coleoptera</taxon>
        <taxon>Polyphaga</taxon>
        <taxon>Cucujiformia</taxon>
        <taxon>Tenebrionidae</taxon>
        <taxon>Zophobas</taxon>
    </lineage>
</organism>
<dbReference type="EMBL" id="JALNTZ010000001">
    <property type="protein sequence ID" value="KAJ3664720.1"/>
    <property type="molecule type" value="Genomic_DNA"/>
</dbReference>
<evidence type="ECO:0000313" key="2">
    <source>
        <dbReference type="EMBL" id="KAJ3664720.1"/>
    </source>
</evidence>
<feature type="region of interest" description="Disordered" evidence="1">
    <location>
        <begin position="57"/>
        <end position="77"/>
    </location>
</feature>
<dbReference type="Proteomes" id="UP001168821">
    <property type="component" value="Unassembled WGS sequence"/>
</dbReference>